<comment type="similarity">
    <text evidence="6">Belongs to the AhpD family.</text>
</comment>
<evidence type="ECO:0000256" key="3">
    <source>
        <dbReference type="ARBA" id="ARBA00023002"/>
    </source>
</evidence>
<dbReference type="GO" id="GO:0032843">
    <property type="term" value="F:hydroperoxide reductase activity"/>
    <property type="evidence" value="ECO:0007669"/>
    <property type="project" value="InterPro"/>
</dbReference>
<dbReference type="SUPFAM" id="SSF69118">
    <property type="entry name" value="AhpD-like"/>
    <property type="match status" value="1"/>
</dbReference>
<reference evidence="8 9" key="1">
    <citation type="submission" date="2018-03" db="EMBL/GenBank/DDBJ databases">
        <title>Genomic Encyclopedia of Type Strains, Phase III (KMG-III): the genomes of soil and plant-associated and newly described type strains.</title>
        <authorList>
            <person name="Whitman W."/>
        </authorList>
    </citation>
    <scope>NUCLEOTIDE SEQUENCE [LARGE SCALE GENOMIC DNA]</scope>
    <source>
        <strain evidence="8 9">CGMCC 1.12700</strain>
    </source>
</reference>
<dbReference type="GO" id="GO:0045454">
    <property type="term" value="P:cell redox homeostasis"/>
    <property type="evidence" value="ECO:0007669"/>
    <property type="project" value="TreeGrafter"/>
</dbReference>
<feature type="domain" description="Carboxymuconolactone decarboxylase-like" evidence="7">
    <location>
        <begin position="123"/>
        <end position="184"/>
    </location>
</feature>
<organism evidence="8 9">
    <name type="scientific">Taibaiella chishuiensis</name>
    <dbReference type="NCBI Taxonomy" id="1434707"/>
    <lineage>
        <taxon>Bacteria</taxon>
        <taxon>Pseudomonadati</taxon>
        <taxon>Bacteroidota</taxon>
        <taxon>Chitinophagia</taxon>
        <taxon>Chitinophagales</taxon>
        <taxon>Chitinophagaceae</taxon>
        <taxon>Taibaiella</taxon>
    </lineage>
</organism>
<keyword evidence="9" id="KW-1185">Reference proteome</keyword>
<dbReference type="PANTHER" id="PTHR33930:SF7">
    <property type="entry name" value="ALKYL HYDROPEROXIDE REDUCTASE AHPD"/>
    <property type="match status" value="1"/>
</dbReference>
<protein>
    <recommendedName>
        <fullName evidence="6">Alkyl hydroperoxide reductase AhpD</fullName>
        <ecNumber evidence="6">1.11.1.28</ecNumber>
    </recommendedName>
    <alternativeName>
        <fullName evidence="6">Alkylhydroperoxidase AhpD</fullName>
    </alternativeName>
</protein>
<dbReference type="InterPro" id="IPR004674">
    <property type="entry name" value="AhpD"/>
</dbReference>
<dbReference type="OrthoDB" id="9801997at2"/>
<comment type="function">
    <text evidence="6">Antioxidant protein with alkyl hydroperoxidase activity. Required for the reduction of the AhpC active site cysteine residues and for the regeneration of the AhpC enzyme activity.</text>
</comment>
<dbReference type="NCBIfam" id="TIGR00778">
    <property type="entry name" value="ahpD_dom"/>
    <property type="match status" value="1"/>
</dbReference>
<keyword evidence="1 6" id="KW-0575">Peroxidase</keyword>
<keyword evidence="4 6" id="KW-1015">Disulfide bond</keyword>
<evidence type="ECO:0000256" key="6">
    <source>
        <dbReference type="HAMAP-Rule" id="MF_01676"/>
    </source>
</evidence>
<evidence type="ECO:0000313" key="8">
    <source>
        <dbReference type="EMBL" id="PSK93886.1"/>
    </source>
</evidence>
<dbReference type="RefSeq" id="WP_106520631.1">
    <property type="nucleotide sequence ID" value="NZ_PYGD01000001.1"/>
</dbReference>
<dbReference type="GO" id="GO:0051920">
    <property type="term" value="F:peroxiredoxin activity"/>
    <property type="evidence" value="ECO:0007669"/>
    <property type="project" value="InterPro"/>
</dbReference>
<feature type="disulfide bond" evidence="6">
    <location>
        <begin position="153"/>
        <end position="156"/>
    </location>
</feature>
<evidence type="ECO:0000256" key="2">
    <source>
        <dbReference type="ARBA" id="ARBA00022862"/>
    </source>
</evidence>
<evidence type="ECO:0000256" key="5">
    <source>
        <dbReference type="ARBA" id="ARBA00023284"/>
    </source>
</evidence>
<dbReference type="InterPro" id="IPR004675">
    <property type="entry name" value="AhpD_core"/>
</dbReference>
<evidence type="ECO:0000313" key="9">
    <source>
        <dbReference type="Proteomes" id="UP000240572"/>
    </source>
</evidence>
<keyword evidence="2 6" id="KW-0049">Antioxidant</keyword>
<evidence type="ECO:0000256" key="4">
    <source>
        <dbReference type="ARBA" id="ARBA00023157"/>
    </source>
</evidence>
<dbReference type="GO" id="GO:0006979">
    <property type="term" value="P:response to oxidative stress"/>
    <property type="evidence" value="ECO:0007669"/>
    <property type="project" value="InterPro"/>
</dbReference>
<dbReference type="PANTHER" id="PTHR33930">
    <property type="entry name" value="ALKYL HYDROPEROXIDE REDUCTASE AHPD"/>
    <property type="match status" value="1"/>
</dbReference>
<proteinExistence type="inferred from homology"/>
<feature type="active site" description="Cysteine sulfenic acid (-SOH) intermediate" evidence="6">
    <location>
        <position position="156"/>
    </location>
</feature>
<dbReference type="EMBL" id="PYGD01000001">
    <property type="protein sequence ID" value="PSK93886.1"/>
    <property type="molecule type" value="Genomic_DNA"/>
</dbReference>
<feature type="disulfide bond" description="Interchain (with AhpC); in linked form" evidence="6">
    <location>
        <position position="156"/>
    </location>
</feature>
<keyword evidence="3 6" id="KW-0560">Oxidoreductase</keyword>
<feature type="active site" description="Proton donor" evidence="6">
    <location>
        <position position="153"/>
    </location>
</feature>
<accession>A0A2P8D9I9</accession>
<dbReference type="HAMAP" id="MF_01676">
    <property type="entry name" value="AhpD"/>
    <property type="match status" value="1"/>
</dbReference>
<sequence>MNETIQNLFADLKIPADYKSEGLEKLAAADNRFLKDLKLNIGAVLKSNNINKKEAFLLALSVAANEKSAVLIQAFETLARGEEATDAELAEIHACTALMNTNNVFYRFRHYLPQNQYYNNTPAGLRMSIMMNPVLGKELFELTSLVVSALNGCELCVTSHEASVKQHGASEARIYDAIRLGAVIKSLAVIL</sequence>
<dbReference type="EC" id="1.11.1.28" evidence="6"/>
<dbReference type="InterPro" id="IPR029032">
    <property type="entry name" value="AhpD-like"/>
</dbReference>
<dbReference type="AlphaFoldDB" id="A0A2P8D9I9"/>
<dbReference type="InterPro" id="IPR003779">
    <property type="entry name" value="CMD-like"/>
</dbReference>
<keyword evidence="5 6" id="KW-0676">Redox-active center</keyword>
<comment type="catalytic activity">
    <reaction evidence="6">
        <text>N(6)-[(R)-dihydrolipoyl]-L-lysyl-[lipoyl-carrier protein] + a hydroperoxide = N(6)-[(R)-lipoyl]-L-lysyl-[lipoyl-carrier protein] + an alcohol + H2O</text>
        <dbReference type="Rhea" id="RHEA:62636"/>
        <dbReference type="Rhea" id="RHEA-COMP:10502"/>
        <dbReference type="Rhea" id="RHEA-COMP:16355"/>
        <dbReference type="ChEBI" id="CHEBI:15377"/>
        <dbReference type="ChEBI" id="CHEBI:30879"/>
        <dbReference type="ChEBI" id="CHEBI:35924"/>
        <dbReference type="ChEBI" id="CHEBI:83099"/>
        <dbReference type="ChEBI" id="CHEBI:83100"/>
        <dbReference type="EC" id="1.11.1.28"/>
    </reaction>
</comment>
<gene>
    <name evidence="6" type="primary">ahpD</name>
    <name evidence="8" type="ORF">B0I18_10134</name>
</gene>
<dbReference type="Proteomes" id="UP000240572">
    <property type="component" value="Unassembled WGS sequence"/>
</dbReference>
<name>A0A2P8D9I9_9BACT</name>
<evidence type="ECO:0000256" key="1">
    <source>
        <dbReference type="ARBA" id="ARBA00022559"/>
    </source>
</evidence>
<dbReference type="Pfam" id="PF02627">
    <property type="entry name" value="CMD"/>
    <property type="match status" value="1"/>
</dbReference>
<dbReference type="GO" id="GO:0015036">
    <property type="term" value="F:disulfide oxidoreductase activity"/>
    <property type="evidence" value="ECO:0007669"/>
    <property type="project" value="TreeGrafter"/>
</dbReference>
<dbReference type="Gene3D" id="1.20.1290.10">
    <property type="entry name" value="AhpD-like"/>
    <property type="match status" value="1"/>
</dbReference>
<evidence type="ECO:0000259" key="7">
    <source>
        <dbReference type="Pfam" id="PF02627"/>
    </source>
</evidence>
<comment type="caution">
    <text evidence="8">The sequence shown here is derived from an EMBL/GenBank/DDBJ whole genome shotgun (WGS) entry which is preliminary data.</text>
</comment>